<reference evidence="2 5" key="1">
    <citation type="journal article" date="2008" name="Science">
        <title>The Physcomitrella genome reveals evolutionary insights into the conquest of land by plants.</title>
        <authorList>
            <person name="Rensing S."/>
            <person name="Lang D."/>
            <person name="Zimmer A."/>
            <person name="Terry A."/>
            <person name="Salamov A."/>
            <person name="Shapiro H."/>
            <person name="Nishiyama T."/>
            <person name="Perroud P.-F."/>
            <person name="Lindquist E."/>
            <person name="Kamisugi Y."/>
            <person name="Tanahashi T."/>
            <person name="Sakakibara K."/>
            <person name="Fujita T."/>
            <person name="Oishi K."/>
            <person name="Shin-I T."/>
            <person name="Kuroki Y."/>
            <person name="Toyoda A."/>
            <person name="Suzuki Y."/>
            <person name="Hashimoto A."/>
            <person name="Yamaguchi K."/>
            <person name="Sugano A."/>
            <person name="Kohara Y."/>
            <person name="Fujiyama A."/>
            <person name="Anterola A."/>
            <person name="Aoki S."/>
            <person name="Ashton N."/>
            <person name="Barbazuk W.B."/>
            <person name="Barker E."/>
            <person name="Bennetzen J."/>
            <person name="Bezanilla M."/>
            <person name="Blankenship R."/>
            <person name="Cho S.H."/>
            <person name="Dutcher S."/>
            <person name="Estelle M."/>
            <person name="Fawcett J.A."/>
            <person name="Gundlach H."/>
            <person name="Hanada K."/>
            <person name="Heyl A."/>
            <person name="Hicks K.A."/>
            <person name="Hugh J."/>
            <person name="Lohr M."/>
            <person name="Mayer K."/>
            <person name="Melkozernov A."/>
            <person name="Murata T."/>
            <person name="Nelson D."/>
            <person name="Pils B."/>
            <person name="Prigge M."/>
            <person name="Reiss B."/>
            <person name="Renner T."/>
            <person name="Rombauts S."/>
            <person name="Rushton P."/>
            <person name="Sanderfoot A."/>
            <person name="Schween G."/>
            <person name="Shiu S.-H."/>
            <person name="Stueber K."/>
            <person name="Theodoulou F.L."/>
            <person name="Tu H."/>
            <person name="Van de Peer Y."/>
            <person name="Verrier P.J."/>
            <person name="Waters E."/>
            <person name="Wood A."/>
            <person name="Yang L."/>
            <person name="Cove D."/>
            <person name="Cuming A."/>
            <person name="Hasebe M."/>
            <person name="Lucas S."/>
            <person name="Mishler D.B."/>
            <person name="Reski R."/>
            <person name="Grigoriev I."/>
            <person name="Quatrano R.S."/>
            <person name="Boore J.L."/>
        </authorList>
    </citation>
    <scope>NUCLEOTIDE SEQUENCE [LARGE SCALE GENOMIC DNA]</scope>
    <source>
        <strain evidence="4 5">cv. Gransden 2004</strain>
    </source>
</reference>
<evidence type="ECO:0000313" key="3">
    <source>
        <dbReference type="EMBL" id="PNR45146.1"/>
    </source>
</evidence>
<dbReference type="EMBL" id="ABEU02000011">
    <property type="protein sequence ID" value="PNR45143.1"/>
    <property type="molecule type" value="Genomic_DNA"/>
</dbReference>
<keyword evidence="1" id="KW-0472">Membrane</keyword>
<dbReference type="Proteomes" id="UP000006727">
    <property type="component" value="Chromosome 11"/>
</dbReference>
<feature type="transmembrane region" description="Helical" evidence="1">
    <location>
        <begin position="20"/>
        <end position="43"/>
    </location>
</feature>
<evidence type="ECO:0000313" key="5">
    <source>
        <dbReference type="Proteomes" id="UP000006727"/>
    </source>
</evidence>
<evidence type="ECO:0000313" key="2">
    <source>
        <dbReference type="EMBL" id="PNR45143.1"/>
    </source>
</evidence>
<reference evidence="4" key="3">
    <citation type="submission" date="2020-12" db="UniProtKB">
        <authorList>
            <consortium name="EnsemblPlants"/>
        </authorList>
    </citation>
    <scope>IDENTIFICATION</scope>
</reference>
<keyword evidence="5" id="KW-1185">Reference proteome</keyword>
<reference evidence="2 5" key="2">
    <citation type="journal article" date="2018" name="Plant J.">
        <title>The Physcomitrella patens chromosome-scale assembly reveals moss genome structure and evolution.</title>
        <authorList>
            <person name="Lang D."/>
            <person name="Ullrich K.K."/>
            <person name="Murat F."/>
            <person name="Fuchs J."/>
            <person name="Jenkins J."/>
            <person name="Haas F.B."/>
            <person name="Piednoel M."/>
            <person name="Gundlach H."/>
            <person name="Van Bel M."/>
            <person name="Meyberg R."/>
            <person name="Vives C."/>
            <person name="Morata J."/>
            <person name="Symeonidi A."/>
            <person name="Hiss M."/>
            <person name="Muchero W."/>
            <person name="Kamisugi Y."/>
            <person name="Saleh O."/>
            <person name="Blanc G."/>
            <person name="Decker E.L."/>
            <person name="van Gessel N."/>
            <person name="Grimwood J."/>
            <person name="Hayes R.D."/>
            <person name="Graham S.W."/>
            <person name="Gunter L.E."/>
            <person name="McDaniel S.F."/>
            <person name="Hoernstein S.N.W."/>
            <person name="Larsson A."/>
            <person name="Li F.W."/>
            <person name="Perroud P.F."/>
            <person name="Phillips J."/>
            <person name="Ranjan P."/>
            <person name="Rokshar D.S."/>
            <person name="Rothfels C.J."/>
            <person name="Schneider L."/>
            <person name="Shu S."/>
            <person name="Stevenson D.W."/>
            <person name="Thummler F."/>
            <person name="Tillich M."/>
            <person name="Villarreal Aguilar J.C."/>
            <person name="Widiez T."/>
            <person name="Wong G.K."/>
            <person name="Wymore A."/>
            <person name="Zhang Y."/>
            <person name="Zimmer A.D."/>
            <person name="Quatrano R.S."/>
            <person name="Mayer K.F.X."/>
            <person name="Goodstein D."/>
            <person name="Casacuberta J.M."/>
            <person name="Vandepoele K."/>
            <person name="Reski R."/>
            <person name="Cuming A.C."/>
            <person name="Tuskan G.A."/>
            <person name="Maumus F."/>
            <person name="Salse J."/>
            <person name="Schmutz J."/>
            <person name="Rensing S.A."/>
        </authorList>
    </citation>
    <scope>NUCLEOTIDE SEQUENCE [LARGE SCALE GENOMIC DNA]</scope>
    <source>
        <strain evidence="4 5">cv. Gransden 2004</strain>
    </source>
</reference>
<dbReference type="Gramene" id="Pp3c11_11700V3.2">
    <property type="protein sequence ID" value="PAC:32958867.CDS.1"/>
    <property type="gene ID" value="Pp3c11_11700"/>
</dbReference>
<accession>A0A2K1JUD3</accession>
<name>A0A2K1JUD3_PHYPA</name>
<dbReference type="PaxDb" id="3218-PP1S61_330V6.1"/>
<gene>
    <name evidence="2" type="ORF">PHYPA_014914</name>
    <name evidence="3" type="ORF">PHYPA_014917</name>
</gene>
<evidence type="ECO:0000256" key="1">
    <source>
        <dbReference type="SAM" id="Phobius"/>
    </source>
</evidence>
<dbReference type="Gramene" id="Pp3c11_11650V3.1">
    <property type="protein sequence ID" value="PAC:32957396.CDS.1"/>
    <property type="gene ID" value="Pp3c11_11650"/>
</dbReference>
<dbReference type="AlphaFoldDB" id="A0A2K1JUD3"/>
<keyword evidence="1" id="KW-0812">Transmembrane</keyword>
<keyword evidence="1" id="KW-1133">Transmembrane helix</keyword>
<proteinExistence type="predicted"/>
<dbReference type="EnsemblPlants" id="Pp3c11_11700V3.2">
    <property type="protein sequence ID" value="PAC:32958867.CDS.1"/>
    <property type="gene ID" value="Pp3c11_11700"/>
</dbReference>
<dbReference type="Gramene" id="Pp3c11_11700V3.1">
    <property type="protein sequence ID" value="PAC:32958866.CDS.1"/>
    <property type="gene ID" value="Pp3c11_11700"/>
</dbReference>
<sequence>MDSSLVMDVATGAGVVAGLQVAEVVVAEVVVVVEAMAAAAVVVEEGAEAKKRRMFSCSSPVKAILS</sequence>
<protein>
    <submittedName>
        <fullName evidence="2 4">Uncharacterized protein</fullName>
    </submittedName>
</protein>
<dbReference type="EnsemblPlants" id="Pp3c11_11700V3.1">
    <property type="protein sequence ID" value="PAC:32958866.CDS.1"/>
    <property type="gene ID" value="Pp3c11_11700"/>
</dbReference>
<dbReference type="EnsemblPlants" id="Pp3c11_11650V3.1">
    <property type="protein sequence ID" value="PAC:32957396.CDS.1"/>
    <property type="gene ID" value="Pp3c11_11650"/>
</dbReference>
<evidence type="ECO:0000313" key="4">
    <source>
        <dbReference type="EnsemblPlants" id="PAC:32957396.CDS.1"/>
    </source>
</evidence>
<dbReference type="EMBL" id="ABEU02000011">
    <property type="protein sequence ID" value="PNR45146.1"/>
    <property type="molecule type" value="Genomic_DNA"/>
</dbReference>
<organism evidence="2">
    <name type="scientific">Physcomitrium patens</name>
    <name type="common">Spreading-leaved earth moss</name>
    <name type="synonym">Physcomitrella patens</name>
    <dbReference type="NCBI Taxonomy" id="3218"/>
    <lineage>
        <taxon>Eukaryota</taxon>
        <taxon>Viridiplantae</taxon>
        <taxon>Streptophyta</taxon>
        <taxon>Embryophyta</taxon>
        <taxon>Bryophyta</taxon>
        <taxon>Bryophytina</taxon>
        <taxon>Bryopsida</taxon>
        <taxon>Funariidae</taxon>
        <taxon>Funariales</taxon>
        <taxon>Funariaceae</taxon>
        <taxon>Physcomitrium</taxon>
    </lineage>
</organism>